<dbReference type="KEGG" id="clj:CLJU_c20540"/>
<accession>D8GJF5</accession>
<dbReference type="Pfam" id="PF10050">
    <property type="entry name" value="DUF2284"/>
    <property type="match status" value="1"/>
</dbReference>
<sequence>MEKGKFKMKSDMTKYVEKAKELGAYNAKIISTDTIKTGAWTILKCRYGCKNYNTSYCCPPKTPSYKEIQNIIDCYSTGLIVQSKSDLAATTKIINKLENEIFLSGYYKAFGFGAGPCRLCEKCNMEHCAHPQEARPSMEACGIDVFATVRESGFPIEVLKGEKNESKNELNCYGLILIE</sequence>
<reference evidence="1 2" key="1">
    <citation type="journal article" date="2010" name="Proc. Natl. Acad. Sci. U.S.A.">
        <title>Clostridium ljungdahlii represents a microbial production platform based on syngas.</title>
        <authorList>
            <person name="Kopke M."/>
            <person name="Held C."/>
            <person name="Hujer S."/>
            <person name="Liesegang H."/>
            <person name="Wiezer A."/>
            <person name="Wollherr A."/>
            <person name="Ehrenreich A."/>
            <person name="Liebl W."/>
            <person name="Gottschalk G."/>
            <person name="Durre P."/>
        </authorList>
    </citation>
    <scope>NUCLEOTIDE SEQUENCE [LARGE SCALE GENOMIC DNA]</scope>
    <source>
        <strain evidence="2">ATCC 55383 / DSM 13528 / PETC</strain>
    </source>
</reference>
<proteinExistence type="predicted"/>
<organism evidence="1 2">
    <name type="scientific">Clostridium ljungdahlii (strain ATCC 55383 / DSM 13528 / PETC)</name>
    <dbReference type="NCBI Taxonomy" id="748727"/>
    <lineage>
        <taxon>Bacteria</taxon>
        <taxon>Bacillati</taxon>
        <taxon>Bacillota</taxon>
        <taxon>Clostridia</taxon>
        <taxon>Eubacteriales</taxon>
        <taxon>Clostridiaceae</taxon>
        <taxon>Clostridium</taxon>
    </lineage>
</organism>
<evidence type="ECO:0008006" key="3">
    <source>
        <dbReference type="Google" id="ProtNLM"/>
    </source>
</evidence>
<evidence type="ECO:0000313" key="2">
    <source>
        <dbReference type="Proteomes" id="UP000001656"/>
    </source>
</evidence>
<name>D8GJF5_CLOLD</name>
<gene>
    <name evidence="1" type="ordered locus">CLJU_c20540</name>
</gene>
<dbReference type="Proteomes" id="UP000001656">
    <property type="component" value="Chromosome"/>
</dbReference>
<dbReference type="STRING" id="748727.CLJU_c20540"/>
<dbReference type="EMBL" id="CP001666">
    <property type="protein sequence ID" value="ADK15116.1"/>
    <property type="molecule type" value="Genomic_DNA"/>
</dbReference>
<evidence type="ECO:0000313" key="1">
    <source>
        <dbReference type="EMBL" id="ADK15116.1"/>
    </source>
</evidence>
<protein>
    <recommendedName>
        <fullName evidence="3">Metal-binding protein</fullName>
    </recommendedName>
</protein>
<dbReference type="AlphaFoldDB" id="D8GJF5"/>
<dbReference type="eggNOG" id="COG5423">
    <property type="taxonomic scope" value="Bacteria"/>
</dbReference>
<dbReference type="HOGENOM" id="CLU_097790_1_0_9"/>
<dbReference type="InterPro" id="IPR019271">
    <property type="entry name" value="DUF2284_metal-binding"/>
</dbReference>